<name>A0AA88YKT7_PINIB</name>
<keyword evidence="3" id="KW-0964">Secreted</keyword>
<accession>A0AA88YKT7</accession>
<comment type="caution">
    <text evidence="8">The sequence shown here is derived from an EMBL/GenBank/DDBJ whole genome shotgun (WGS) entry which is preliminary data.</text>
</comment>
<dbReference type="Proteomes" id="UP001186944">
    <property type="component" value="Unassembled WGS sequence"/>
</dbReference>
<comment type="subcellular location">
    <subcellularLocation>
        <location evidence="1">Endomembrane system</location>
        <topology evidence="1">Peripheral membrane protein</topology>
    </subcellularLocation>
    <subcellularLocation>
        <location evidence="2">Secreted</location>
    </subcellularLocation>
</comment>
<dbReference type="PANTHER" id="PTHR46806">
    <property type="entry name" value="F5/8 TYPE C DOMAIN-CONTAINING PROTEIN"/>
    <property type="match status" value="1"/>
</dbReference>
<dbReference type="GO" id="GO:0007155">
    <property type="term" value="P:cell adhesion"/>
    <property type="evidence" value="ECO:0007669"/>
    <property type="project" value="UniProtKB-KW"/>
</dbReference>
<dbReference type="GO" id="GO:0012505">
    <property type="term" value="C:endomembrane system"/>
    <property type="evidence" value="ECO:0007669"/>
    <property type="project" value="UniProtKB-SubCell"/>
</dbReference>
<dbReference type="EMBL" id="VSWD01000002">
    <property type="protein sequence ID" value="KAK3107573.1"/>
    <property type="molecule type" value="Genomic_DNA"/>
</dbReference>
<evidence type="ECO:0000256" key="6">
    <source>
        <dbReference type="ARBA" id="ARBA00023157"/>
    </source>
</evidence>
<keyword evidence="6" id="KW-1015">Disulfide bond</keyword>
<dbReference type="Pfam" id="PF00754">
    <property type="entry name" value="F5_F8_type_C"/>
    <property type="match status" value="1"/>
</dbReference>
<evidence type="ECO:0000256" key="1">
    <source>
        <dbReference type="ARBA" id="ARBA00004184"/>
    </source>
</evidence>
<dbReference type="InterPro" id="IPR008979">
    <property type="entry name" value="Galactose-bd-like_sf"/>
</dbReference>
<proteinExistence type="predicted"/>
<dbReference type="GO" id="GO:0005886">
    <property type="term" value="C:plasma membrane"/>
    <property type="evidence" value="ECO:0007669"/>
    <property type="project" value="TreeGrafter"/>
</dbReference>
<keyword evidence="4" id="KW-0130">Cell adhesion</keyword>
<evidence type="ECO:0000256" key="4">
    <source>
        <dbReference type="ARBA" id="ARBA00022889"/>
    </source>
</evidence>
<dbReference type="GO" id="GO:0005576">
    <property type="term" value="C:extracellular region"/>
    <property type="evidence" value="ECO:0007669"/>
    <property type="project" value="UniProtKB-SubCell"/>
</dbReference>
<evidence type="ECO:0000313" key="9">
    <source>
        <dbReference type="Proteomes" id="UP001186944"/>
    </source>
</evidence>
<evidence type="ECO:0000256" key="5">
    <source>
        <dbReference type="ARBA" id="ARBA00023136"/>
    </source>
</evidence>
<dbReference type="InterPro" id="IPR050633">
    <property type="entry name" value="Neuropilin_MCO_CoagFactor"/>
</dbReference>
<dbReference type="PANTHER" id="PTHR46806:SF5">
    <property type="entry name" value="F5_8 TYPE C DOMAIN-CONTAINING PROTEIN"/>
    <property type="match status" value="1"/>
</dbReference>
<feature type="domain" description="F5/8 type C" evidence="7">
    <location>
        <begin position="1"/>
        <end position="88"/>
    </location>
</feature>
<protein>
    <recommendedName>
        <fullName evidence="7">F5/8 type C domain-containing protein</fullName>
    </recommendedName>
</protein>
<dbReference type="SUPFAM" id="SSF49785">
    <property type="entry name" value="Galactose-binding domain-like"/>
    <property type="match status" value="1"/>
</dbReference>
<evidence type="ECO:0000256" key="3">
    <source>
        <dbReference type="ARBA" id="ARBA00022525"/>
    </source>
</evidence>
<dbReference type="AlphaFoldDB" id="A0AA88YKT7"/>
<dbReference type="GO" id="GO:0038023">
    <property type="term" value="F:signaling receptor activity"/>
    <property type="evidence" value="ECO:0007669"/>
    <property type="project" value="TreeGrafter"/>
</dbReference>
<dbReference type="CDD" id="cd00057">
    <property type="entry name" value="FA58C"/>
    <property type="match status" value="1"/>
</dbReference>
<evidence type="ECO:0000313" key="8">
    <source>
        <dbReference type="EMBL" id="KAK3107573.1"/>
    </source>
</evidence>
<dbReference type="PROSITE" id="PS50022">
    <property type="entry name" value="FA58C_3"/>
    <property type="match status" value="1"/>
</dbReference>
<sequence>MEFYGIVTRGRDASNDYVKRFRVLYSSDGRHFIPYGDDKVQDRFFEGNSDSGSFVTNKFSCPFEARYVRVNPLEWNQHIGLRLDFLGCGLHEGGPSSVPTTTQASISSQINTNKISSTAPTASSISPPSMCLPLLPPVNGIVNCEQSEKQLVCSALCKDGFVFESGEAFIKRSCDTVTGSWKTGTTYPDCKVYKGTLTTSPVNKLPRKIIITQR</sequence>
<evidence type="ECO:0000256" key="2">
    <source>
        <dbReference type="ARBA" id="ARBA00004613"/>
    </source>
</evidence>
<evidence type="ECO:0000259" key="7">
    <source>
        <dbReference type="PROSITE" id="PS50022"/>
    </source>
</evidence>
<keyword evidence="5" id="KW-0472">Membrane</keyword>
<gene>
    <name evidence="8" type="ORF">FSP39_017517</name>
</gene>
<dbReference type="InterPro" id="IPR000421">
    <property type="entry name" value="FA58C"/>
</dbReference>
<reference evidence="8" key="1">
    <citation type="submission" date="2019-08" db="EMBL/GenBank/DDBJ databases">
        <title>The improved chromosome-level genome for the pearl oyster Pinctada fucata martensii using PacBio sequencing and Hi-C.</title>
        <authorList>
            <person name="Zheng Z."/>
        </authorList>
    </citation>
    <scope>NUCLEOTIDE SEQUENCE</scope>
    <source>
        <strain evidence="8">ZZ-2019</strain>
        <tissue evidence="8">Adductor muscle</tissue>
    </source>
</reference>
<dbReference type="Gene3D" id="2.60.120.260">
    <property type="entry name" value="Galactose-binding domain-like"/>
    <property type="match status" value="1"/>
</dbReference>
<keyword evidence="9" id="KW-1185">Reference proteome</keyword>
<organism evidence="8 9">
    <name type="scientific">Pinctada imbricata</name>
    <name type="common">Atlantic pearl-oyster</name>
    <name type="synonym">Pinctada martensii</name>
    <dbReference type="NCBI Taxonomy" id="66713"/>
    <lineage>
        <taxon>Eukaryota</taxon>
        <taxon>Metazoa</taxon>
        <taxon>Spiralia</taxon>
        <taxon>Lophotrochozoa</taxon>
        <taxon>Mollusca</taxon>
        <taxon>Bivalvia</taxon>
        <taxon>Autobranchia</taxon>
        <taxon>Pteriomorphia</taxon>
        <taxon>Pterioida</taxon>
        <taxon>Pterioidea</taxon>
        <taxon>Pteriidae</taxon>
        <taxon>Pinctada</taxon>
    </lineage>
</organism>